<organism evidence="1 2">
    <name type="scientific">Bradyrhizobium vignae</name>
    <dbReference type="NCBI Taxonomy" id="1549949"/>
    <lineage>
        <taxon>Bacteria</taxon>
        <taxon>Pseudomonadati</taxon>
        <taxon>Pseudomonadota</taxon>
        <taxon>Alphaproteobacteria</taxon>
        <taxon>Hyphomicrobiales</taxon>
        <taxon>Nitrobacteraceae</taxon>
        <taxon>Bradyrhizobium</taxon>
    </lineage>
</organism>
<proteinExistence type="predicted"/>
<evidence type="ECO:0000313" key="2">
    <source>
        <dbReference type="Proteomes" id="UP000246085"/>
    </source>
</evidence>
<accession>A0A2U3Q0Z4</accession>
<dbReference type="KEGG" id="bvz:BRAD3257_4035"/>
<protein>
    <submittedName>
        <fullName evidence="1">Uncharacterized protein</fullName>
    </submittedName>
</protein>
<gene>
    <name evidence="1" type="ORF">BRAD3257_4035</name>
</gene>
<dbReference type="AlphaFoldDB" id="A0A2U3Q0Z4"/>
<sequence>MRKAAILANGTTFGAWRSPVSALVWETRGRRFKSSRSDHFSKYFRSRLETARLQRAARLQAVYAIRSLRVLFG</sequence>
<dbReference type="EMBL" id="LS398110">
    <property type="protein sequence ID" value="SPP95046.1"/>
    <property type="molecule type" value="Genomic_DNA"/>
</dbReference>
<evidence type="ECO:0000313" key="1">
    <source>
        <dbReference type="EMBL" id="SPP95046.1"/>
    </source>
</evidence>
<dbReference type="AntiFam" id="ANF00013">
    <property type="entry name" value="tRNA translation"/>
</dbReference>
<name>A0A2U3Q0Z4_9BRAD</name>
<dbReference type="Proteomes" id="UP000246085">
    <property type="component" value="Chromosome BRAD3257"/>
</dbReference>
<reference evidence="1 2" key="1">
    <citation type="submission" date="2018-03" db="EMBL/GenBank/DDBJ databases">
        <authorList>
            <person name="Gully D."/>
        </authorList>
    </citation>
    <scope>NUCLEOTIDE SEQUENCE [LARGE SCALE GENOMIC DNA]</scope>
    <source>
        <strain evidence="1">ORS3257</strain>
    </source>
</reference>